<evidence type="ECO:0000313" key="3">
    <source>
        <dbReference type="Proteomes" id="UP000001064"/>
    </source>
</evidence>
<feature type="transmembrane region" description="Helical" evidence="1">
    <location>
        <begin position="7"/>
        <end position="30"/>
    </location>
</feature>
<keyword evidence="1" id="KW-1133">Transmembrane helix</keyword>
<dbReference type="RefSeq" id="XP_003293664.1">
    <property type="nucleotide sequence ID" value="XM_003293616.1"/>
</dbReference>
<protein>
    <recommendedName>
        <fullName evidence="4">MARVEL domain-containing protein</fullName>
    </recommendedName>
</protein>
<dbReference type="OrthoDB" id="15041at2759"/>
<keyword evidence="1" id="KW-0812">Transmembrane</keyword>
<feature type="transmembrane region" description="Helical" evidence="1">
    <location>
        <begin position="123"/>
        <end position="141"/>
    </location>
</feature>
<dbReference type="Proteomes" id="UP000001064">
    <property type="component" value="Unassembled WGS sequence"/>
</dbReference>
<sequence length="159" mass="17817">MEPRNIRILVGISAFFVFLFGVAQVVLTWANNNIDTIHTWAFFANGCTCVLTGVVGLIASIFSNKTFAKIYFLMSFITVFEAVIVYIVYSANLSTYIKTACGGAYFFNSYCQGIKTYLSTTTGVFWSWILLLIPISTYLAWRNLTCIGQTSGIEMDKRN</sequence>
<dbReference type="EMBL" id="GL871389">
    <property type="protein sequence ID" value="EGC29816.1"/>
    <property type="molecule type" value="Genomic_DNA"/>
</dbReference>
<evidence type="ECO:0000256" key="1">
    <source>
        <dbReference type="SAM" id="Phobius"/>
    </source>
</evidence>
<dbReference type="GeneID" id="10504978"/>
<feature type="transmembrane region" description="Helical" evidence="1">
    <location>
        <begin position="42"/>
        <end position="63"/>
    </location>
</feature>
<dbReference type="eggNOG" id="ENOG502RHAC">
    <property type="taxonomic scope" value="Eukaryota"/>
</dbReference>
<reference evidence="3" key="1">
    <citation type="journal article" date="2011" name="Genome Biol.">
        <title>Comparative genomics of the social amoebae Dictyostelium discoideum and Dictyostelium purpureum.</title>
        <authorList>
            <consortium name="US DOE Joint Genome Institute (JGI-PGF)"/>
            <person name="Sucgang R."/>
            <person name="Kuo A."/>
            <person name="Tian X."/>
            <person name="Salerno W."/>
            <person name="Parikh A."/>
            <person name="Feasley C.L."/>
            <person name="Dalin E."/>
            <person name="Tu H."/>
            <person name="Huang E."/>
            <person name="Barry K."/>
            <person name="Lindquist E."/>
            <person name="Shapiro H."/>
            <person name="Bruce D."/>
            <person name="Schmutz J."/>
            <person name="Salamov A."/>
            <person name="Fey P."/>
            <person name="Gaudet P."/>
            <person name="Anjard C."/>
            <person name="Babu M.M."/>
            <person name="Basu S."/>
            <person name="Bushmanova Y."/>
            <person name="van der Wel H."/>
            <person name="Katoh-Kurasawa M."/>
            <person name="Dinh C."/>
            <person name="Coutinho P.M."/>
            <person name="Saito T."/>
            <person name="Elias M."/>
            <person name="Schaap P."/>
            <person name="Kay R.R."/>
            <person name="Henrissat B."/>
            <person name="Eichinger L."/>
            <person name="Rivero F."/>
            <person name="Putnam N.H."/>
            <person name="West C.M."/>
            <person name="Loomis W.F."/>
            <person name="Chisholm R.L."/>
            <person name="Shaulsky G."/>
            <person name="Strassmann J.E."/>
            <person name="Queller D.C."/>
            <person name="Kuspa A."/>
            <person name="Grigoriev I.V."/>
        </authorList>
    </citation>
    <scope>NUCLEOTIDE SEQUENCE [LARGE SCALE GENOMIC DNA]</scope>
    <source>
        <strain evidence="3">QSDP1</strain>
    </source>
</reference>
<dbReference type="OMA" id="TWAFFAN"/>
<dbReference type="InParanoid" id="F1A1X0"/>
<keyword evidence="3" id="KW-1185">Reference proteome</keyword>
<evidence type="ECO:0000313" key="2">
    <source>
        <dbReference type="EMBL" id="EGC29816.1"/>
    </source>
</evidence>
<dbReference type="KEGG" id="dpp:DICPUDRAFT_99726"/>
<accession>F1A1X0</accession>
<dbReference type="VEuPathDB" id="AmoebaDB:DICPUDRAFT_99726"/>
<evidence type="ECO:0008006" key="4">
    <source>
        <dbReference type="Google" id="ProtNLM"/>
    </source>
</evidence>
<dbReference type="FunCoup" id="F1A1X0">
    <property type="interactions" value="743"/>
</dbReference>
<feature type="transmembrane region" description="Helical" evidence="1">
    <location>
        <begin position="70"/>
        <end position="89"/>
    </location>
</feature>
<dbReference type="AlphaFoldDB" id="F1A1X0"/>
<keyword evidence="1" id="KW-0472">Membrane</keyword>
<proteinExistence type="predicted"/>
<gene>
    <name evidence="2" type="ORF">DICPUDRAFT_99726</name>
</gene>
<name>F1A1X0_DICPU</name>
<organism evidence="2 3">
    <name type="scientific">Dictyostelium purpureum</name>
    <name type="common">Slime mold</name>
    <dbReference type="NCBI Taxonomy" id="5786"/>
    <lineage>
        <taxon>Eukaryota</taxon>
        <taxon>Amoebozoa</taxon>
        <taxon>Evosea</taxon>
        <taxon>Eumycetozoa</taxon>
        <taxon>Dictyostelia</taxon>
        <taxon>Dictyosteliales</taxon>
        <taxon>Dictyosteliaceae</taxon>
        <taxon>Dictyostelium</taxon>
    </lineage>
</organism>